<dbReference type="OrthoDB" id="10040146at2759"/>
<evidence type="ECO:0000313" key="2">
    <source>
        <dbReference type="EMBL" id="CAF1255382.1"/>
    </source>
</evidence>
<name>A0A815ABW0_ADIRI</name>
<reference evidence="2" key="1">
    <citation type="submission" date="2021-02" db="EMBL/GenBank/DDBJ databases">
        <authorList>
            <person name="Nowell W R."/>
        </authorList>
    </citation>
    <scope>NUCLEOTIDE SEQUENCE</scope>
</reference>
<feature type="domain" description="F-box" evidence="1">
    <location>
        <begin position="296"/>
        <end position="355"/>
    </location>
</feature>
<protein>
    <recommendedName>
        <fullName evidence="1">F-box domain-containing protein</fullName>
    </recommendedName>
</protein>
<dbReference type="PROSITE" id="PS50181">
    <property type="entry name" value="FBOX"/>
    <property type="match status" value="2"/>
</dbReference>
<dbReference type="InterPro" id="IPR032675">
    <property type="entry name" value="LRR_dom_sf"/>
</dbReference>
<dbReference type="Proteomes" id="UP000663852">
    <property type="component" value="Unassembled WGS sequence"/>
</dbReference>
<sequence length="615" mass="72001">MSTRFEDLPNELILKIYSYTRIDDLALAFWNLNQRLNDLIRSLKHLSLILATKTETFASQLFSQQIGRVVILTLKDIQLNSFINLSSLILNIATEHHLKQIQPDVVPNLVYLSIPIAFESHVTRHLASQLFSNRFPALRYADVNIVDIPPILSWSQSPSLQSLHLSSPSINIIPLILQSCPQLIHLQIRMTNQQDFDSSLTELPRTNHPLKNFIFTQYPTSKSIFHIASLFPVIPNVRRLDFHLCTSSFTNLIQSISESFLQLNCFDCQIIEYPNQMHISRKVVLSLHDKTSLNMTNRLENLPNEILIEIFHYFDARRLYRSFYNLNHRFNTLLQSLTHLCLIIWSLKDDLYDDLFASRVRTLVVHFDVIYTLSRYINVRHLVLFHSKHEQICQIMNEGFHLETISLISPRCFYSTLGVYEMIFSNQFPRLKFCHLTNVYSPSIELRQLSWSQSPLLRSLRISSHDSLIHVAILNACPNLSSLSLSLFHLDQTPLNVQSHRNLKKLKFIINNLRWPSDETIFETFFCTMPCLERLVIQRSAALPDILNELQQFDWLAKIILRRLPQLKQFIFYLQLVNTSVMNPLDFNQYICQIKKNFVDKFHNYTNYRLLINQA</sequence>
<accession>A0A815ABW0</accession>
<dbReference type="InterPro" id="IPR001810">
    <property type="entry name" value="F-box_dom"/>
</dbReference>
<proteinExistence type="predicted"/>
<comment type="caution">
    <text evidence="2">The sequence shown here is derived from an EMBL/GenBank/DDBJ whole genome shotgun (WGS) entry which is preliminary data.</text>
</comment>
<dbReference type="Gene3D" id="3.80.10.10">
    <property type="entry name" value="Ribonuclease Inhibitor"/>
    <property type="match status" value="1"/>
</dbReference>
<dbReference type="AlphaFoldDB" id="A0A815ABW0"/>
<dbReference type="SUPFAM" id="SSF52047">
    <property type="entry name" value="RNI-like"/>
    <property type="match status" value="2"/>
</dbReference>
<feature type="domain" description="F-box" evidence="1">
    <location>
        <begin position="2"/>
        <end position="49"/>
    </location>
</feature>
<organism evidence="2 3">
    <name type="scientific">Adineta ricciae</name>
    <name type="common">Rotifer</name>
    <dbReference type="NCBI Taxonomy" id="249248"/>
    <lineage>
        <taxon>Eukaryota</taxon>
        <taxon>Metazoa</taxon>
        <taxon>Spiralia</taxon>
        <taxon>Gnathifera</taxon>
        <taxon>Rotifera</taxon>
        <taxon>Eurotatoria</taxon>
        <taxon>Bdelloidea</taxon>
        <taxon>Adinetida</taxon>
        <taxon>Adinetidae</taxon>
        <taxon>Adineta</taxon>
    </lineage>
</organism>
<evidence type="ECO:0000313" key="3">
    <source>
        <dbReference type="Proteomes" id="UP000663852"/>
    </source>
</evidence>
<gene>
    <name evidence="2" type="ORF">EDS130_LOCUS28215</name>
</gene>
<evidence type="ECO:0000259" key="1">
    <source>
        <dbReference type="PROSITE" id="PS50181"/>
    </source>
</evidence>
<dbReference type="EMBL" id="CAJNOJ010000182">
    <property type="protein sequence ID" value="CAF1255382.1"/>
    <property type="molecule type" value="Genomic_DNA"/>
</dbReference>